<reference evidence="2 3" key="1">
    <citation type="journal article" date="2015" name="Nature">
        <title>rRNA introns, odd ribosomes, and small enigmatic genomes across a large radiation of phyla.</title>
        <authorList>
            <person name="Brown C.T."/>
            <person name="Hug L.A."/>
            <person name="Thomas B.C."/>
            <person name="Sharon I."/>
            <person name="Castelle C.J."/>
            <person name="Singh A."/>
            <person name="Wilkins M.J."/>
            <person name="Williams K.H."/>
            <person name="Banfield J.F."/>
        </authorList>
    </citation>
    <scope>NUCLEOTIDE SEQUENCE [LARGE SCALE GENOMIC DNA]</scope>
</reference>
<sequence>MPTIKNIIIFIAIGTVFVLIYIFFIKPSPPVDNLISSSSNLSEQSAETLARNASATQDFLGLLLSVQNIKLDDTIFSDEAFIGLRDSSIVLIPDGNEGRPNPFAPLGTDVVAPPVGTASGSAETTETSILP</sequence>
<dbReference type="AlphaFoldDB" id="A0A0G0GUW8"/>
<keyword evidence="1" id="KW-1133">Transmembrane helix</keyword>
<gene>
    <name evidence="2" type="ORF">US45_C0051G0008</name>
</gene>
<dbReference type="EMBL" id="LBTA01000051">
    <property type="protein sequence ID" value="KKQ30055.1"/>
    <property type="molecule type" value="Genomic_DNA"/>
</dbReference>
<name>A0A0G0GUW8_9BACT</name>
<evidence type="ECO:0000313" key="3">
    <source>
        <dbReference type="Proteomes" id="UP000034701"/>
    </source>
</evidence>
<keyword evidence="1" id="KW-0812">Transmembrane</keyword>
<evidence type="ECO:0000256" key="1">
    <source>
        <dbReference type="SAM" id="Phobius"/>
    </source>
</evidence>
<evidence type="ECO:0000313" key="2">
    <source>
        <dbReference type="EMBL" id="KKQ30055.1"/>
    </source>
</evidence>
<organism evidence="2 3">
    <name type="scientific">Candidatus Nomurabacteria bacterium GW2011_GWA1_37_20</name>
    <dbReference type="NCBI Taxonomy" id="1618729"/>
    <lineage>
        <taxon>Bacteria</taxon>
        <taxon>Candidatus Nomuraibacteriota</taxon>
    </lineage>
</organism>
<keyword evidence="1" id="KW-0472">Membrane</keyword>
<dbReference type="Proteomes" id="UP000034701">
    <property type="component" value="Unassembled WGS sequence"/>
</dbReference>
<feature type="transmembrane region" description="Helical" evidence="1">
    <location>
        <begin position="7"/>
        <end position="25"/>
    </location>
</feature>
<comment type="caution">
    <text evidence="2">The sequence shown here is derived from an EMBL/GenBank/DDBJ whole genome shotgun (WGS) entry which is preliminary data.</text>
</comment>
<proteinExistence type="predicted"/>
<protein>
    <submittedName>
        <fullName evidence="2">Uncharacterized protein</fullName>
    </submittedName>
</protein>
<accession>A0A0G0GUW8</accession>